<dbReference type="Proteomes" id="UP001193081">
    <property type="component" value="Unassembled WGS sequence"/>
</dbReference>
<organism evidence="1 2">
    <name type="scientific">Candidatus Chloroploca mongolica</name>
    <dbReference type="NCBI Taxonomy" id="2528176"/>
    <lineage>
        <taxon>Bacteria</taxon>
        <taxon>Bacillati</taxon>
        <taxon>Chloroflexota</taxon>
        <taxon>Chloroflexia</taxon>
        <taxon>Chloroflexales</taxon>
        <taxon>Chloroflexineae</taxon>
        <taxon>Oscillochloridaceae</taxon>
        <taxon>Candidatus Chloroploca</taxon>
    </lineage>
</organism>
<dbReference type="EMBL" id="SIJK02000019">
    <property type="protein sequence ID" value="MBP1466455.1"/>
    <property type="molecule type" value="Genomic_DNA"/>
</dbReference>
<accession>A0ABS4DAH9</accession>
<gene>
    <name evidence="1" type="ORF">EYB53_012140</name>
</gene>
<sequence length="57" mass="5975">MGALSLPSGGLVYLDTDAVIYSVVTNDPGYRRIAALPLVILNDLFDDAATPAPERGV</sequence>
<evidence type="ECO:0000313" key="1">
    <source>
        <dbReference type="EMBL" id="MBP1466455.1"/>
    </source>
</evidence>
<dbReference type="RefSeq" id="WP_167857369.1">
    <property type="nucleotide sequence ID" value="NZ_SIJK02000019.1"/>
</dbReference>
<reference evidence="1 2" key="1">
    <citation type="submission" date="2021-03" db="EMBL/GenBank/DDBJ databases">
        <authorList>
            <person name="Grouzdev D.S."/>
        </authorList>
    </citation>
    <scope>NUCLEOTIDE SEQUENCE [LARGE SCALE GENOMIC DNA]</scope>
    <source>
        <strain evidence="1 2">M50-1</strain>
    </source>
</reference>
<keyword evidence="2" id="KW-1185">Reference proteome</keyword>
<comment type="caution">
    <text evidence="1">The sequence shown here is derived from an EMBL/GenBank/DDBJ whole genome shotgun (WGS) entry which is preliminary data.</text>
</comment>
<proteinExistence type="predicted"/>
<protein>
    <submittedName>
        <fullName evidence="1">Uncharacterized protein</fullName>
    </submittedName>
</protein>
<name>A0ABS4DAH9_9CHLR</name>
<evidence type="ECO:0000313" key="2">
    <source>
        <dbReference type="Proteomes" id="UP001193081"/>
    </source>
</evidence>